<keyword evidence="3" id="KW-0548">Nucleotidyltransferase</keyword>
<keyword evidence="1" id="KW-0645">Protease</keyword>
<evidence type="ECO:0000313" key="12">
    <source>
        <dbReference type="Proteomes" id="UP001234989"/>
    </source>
</evidence>
<evidence type="ECO:0000256" key="2">
    <source>
        <dbReference type="ARBA" id="ARBA00022679"/>
    </source>
</evidence>
<proteinExistence type="predicted"/>
<dbReference type="GO" id="GO:0004190">
    <property type="term" value="F:aspartic-type endopeptidase activity"/>
    <property type="evidence" value="ECO:0007669"/>
    <property type="project" value="UniProtKB-KW"/>
</dbReference>
<dbReference type="Gene3D" id="3.30.70.270">
    <property type="match status" value="1"/>
</dbReference>
<dbReference type="GO" id="GO:0006508">
    <property type="term" value="P:proteolysis"/>
    <property type="evidence" value="ECO:0007669"/>
    <property type="project" value="UniProtKB-KW"/>
</dbReference>
<dbReference type="Pfam" id="PF00078">
    <property type="entry name" value="RVT_1"/>
    <property type="match status" value="1"/>
</dbReference>
<evidence type="ECO:0000256" key="5">
    <source>
        <dbReference type="ARBA" id="ARBA00022750"/>
    </source>
</evidence>
<dbReference type="InterPro" id="IPR000477">
    <property type="entry name" value="RT_dom"/>
</dbReference>
<evidence type="ECO:0000259" key="10">
    <source>
        <dbReference type="Pfam" id="PF17917"/>
    </source>
</evidence>
<keyword evidence="7" id="KW-0378">Hydrolase</keyword>
<reference evidence="11" key="1">
    <citation type="submission" date="2023-08" db="EMBL/GenBank/DDBJ databases">
        <title>A de novo genome assembly of Solanum verrucosum Schlechtendal, a Mexican diploid species geographically isolated from the other diploid A-genome species in potato relatives.</title>
        <authorList>
            <person name="Hosaka K."/>
        </authorList>
    </citation>
    <scope>NUCLEOTIDE SEQUENCE</scope>
    <source>
        <tissue evidence="11">Young leaves</tissue>
    </source>
</reference>
<keyword evidence="8" id="KW-0695">RNA-directed DNA polymerase</keyword>
<dbReference type="PANTHER" id="PTHR33064:SF37">
    <property type="entry name" value="RIBONUCLEASE H"/>
    <property type="match status" value="1"/>
</dbReference>
<keyword evidence="4" id="KW-0540">Nuclease</keyword>
<accession>A0AAF0QVE8</accession>
<dbReference type="InterPro" id="IPR041373">
    <property type="entry name" value="RT_RNaseH"/>
</dbReference>
<evidence type="ECO:0000256" key="8">
    <source>
        <dbReference type="ARBA" id="ARBA00022918"/>
    </source>
</evidence>
<name>A0AAF0QVE8_SOLVR</name>
<evidence type="ECO:0000256" key="3">
    <source>
        <dbReference type="ARBA" id="ARBA00022695"/>
    </source>
</evidence>
<sequence length="152" mass="17943">MDLMNRIFKQYLSLFVIVFIDDILIYSRSEDEHVEHLRCVLKILKERELYAKFRLTSSPILTLLERLDGFVVYYDASRIGLGRVLMQHGKVIDYASRQLKVHENNYSTHDLELTMVVFSLKISRHYLYGVHIDVFTDHKSLKGFESLPKEMS</sequence>
<dbReference type="InterPro" id="IPR051320">
    <property type="entry name" value="Viral_Replic_Matur_Polypro"/>
</dbReference>
<organism evidence="11 12">
    <name type="scientific">Solanum verrucosum</name>
    <dbReference type="NCBI Taxonomy" id="315347"/>
    <lineage>
        <taxon>Eukaryota</taxon>
        <taxon>Viridiplantae</taxon>
        <taxon>Streptophyta</taxon>
        <taxon>Embryophyta</taxon>
        <taxon>Tracheophyta</taxon>
        <taxon>Spermatophyta</taxon>
        <taxon>Magnoliopsida</taxon>
        <taxon>eudicotyledons</taxon>
        <taxon>Gunneridae</taxon>
        <taxon>Pentapetalae</taxon>
        <taxon>asterids</taxon>
        <taxon>lamiids</taxon>
        <taxon>Solanales</taxon>
        <taxon>Solanaceae</taxon>
        <taxon>Solanoideae</taxon>
        <taxon>Solaneae</taxon>
        <taxon>Solanum</taxon>
    </lineage>
</organism>
<dbReference type="InterPro" id="IPR043128">
    <property type="entry name" value="Rev_trsase/Diguanyl_cyclase"/>
</dbReference>
<dbReference type="PANTHER" id="PTHR33064">
    <property type="entry name" value="POL PROTEIN"/>
    <property type="match status" value="1"/>
</dbReference>
<dbReference type="SUPFAM" id="SSF56672">
    <property type="entry name" value="DNA/RNA polymerases"/>
    <property type="match status" value="1"/>
</dbReference>
<evidence type="ECO:0000259" key="9">
    <source>
        <dbReference type="Pfam" id="PF00078"/>
    </source>
</evidence>
<gene>
    <name evidence="11" type="ORF">MTR67_023551</name>
</gene>
<dbReference type="EMBL" id="CP133616">
    <property type="protein sequence ID" value="WMV30166.1"/>
    <property type="molecule type" value="Genomic_DNA"/>
</dbReference>
<feature type="domain" description="Reverse transcriptase" evidence="9">
    <location>
        <begin position="3"/>
        <end position="50"/>
    </location>
</feature>
<evidence type="ECO:0000256" key="4">
    <source>
        <dbReference type="ARBA" id="ARBA00022722"/>
    </source>
</evidence>
<dbReference type="AlphaFoldDB" id="A0AAF0QVE8"/>
<dbReference type="Proteomes" id="UP001234989">
    <property type="component" value="Chromosome 5"/>
</dbReference>
<dbReference type="InterPro" id="IPR043502">
    <property type="entry name" value="DNA/RNA_pol_sf"/>
</dbReference>
<dbReference type="GO" id="GO:0004519">
    <property type="term" value="F:endonuclease activity"/>
    <property type="evidence" value="ECO:0007669"/>
    <property type="project" value="UniProtKB-KW"/>
</dbReference>
<protein>
    <submittedName>
        <fullName evidence="11">Uncharacterized protein</fullName>
    </submittedName>
</protein>
<evidence type="ECO:0000256" key="1">
    <source>
        <dbReference type="ARBA" id="ARBA00022670"/>
    </source>
</evidence>
<evidence type="ECO:0000256" key="7">
    <source>
        <dbReference type="ARBA" id="ARBA00022801"/>
    </source>
</evidence>
<keyword evidence="2" id="KW-0808">Transferase</keyword>
<keyword evidence="6" id="KW-0255">Endonuclease</keyword>
<keyword evidence="12" id="KW-1185">Reference proteome</keyword>
<keyword evidence="5" id="KW-0064">Aspartyl protease</keyword>
<feature type="domain" description="Reverse transcriptase RNase H-like" evidence="10">
    <location>
        <begin position="70"/>
        <end position="146"/>
    </location>
</feature>
<dbReference type="GO" id="GO:0003964">
    <property type="term" value="F:RNA-directed DNA polymerase activity"/>
    <property type="evidence" value="ECO:0007669"/>
    <property type="project" value="UniProtKB-KW"/>
</dbReference>
<evidence type="ECO:0000256" key="6">
    <source>
        <dbReference type="ARBA" id="ARBA00022759"/>
    </source>
</evidence>
<evidence type="ECO:0000313" key="11">
    <source>
        <dbReference type="EMBL" id="WMV30166.1"/>
    </source>
</evidence>
<dbReference type="Pfam" id="PF17917">
    <property type="entry name" value="RT_RNaseH"/>
    <property type="match status" value="1"/>
</dbReference>